<dbReference type="EMBL" id="QXED01000002">
    <property type="protein sequence ID" value="RIV25475.1"/>
    <property type="molecule type" value="Genomic_DNA"/>
</dbReference>
<proteinExistence type="predicted"/>
<feature type="signal peptide" evidence="1">
    <location>
        <begin position="1"/>
        <end position="29"/>
    </location>
</feature>
<organism evidence="2 3">
    <name type="scientific">Fibrisoma montanum</name>
    <dbReference type="NCBI Taxonomy" id="2305895"/>
    <lineage>
        <taxon>Bacteria</taxon>
        <taxon>Pseudomonadati</taxon>
        <taxon>Bacteroidota</taxon>
        <taxon>Cytophagia</taxon>
        <taxon>Cytophagales</taxon>
        <taxon>Spirosomataceae</taxon>
        <taxon>Fibrisoma</taxon>
    </lineage>
</organism>
<gene>
    <name evidence="2" type="ORF">DYU11_09265</name>
</gene>
<dbReference type="OrthoDB" id="962596at2"/>
<comment type="caution">
    <text evidence="2">The sequence shown here is derived from an EMBL/GenBank/DDBJ whole genome shotgun (WGS) entry which is preliminary data.</text>
</comment>
<keyword evidence="3" id="KW-1185">Reference proteome</keyword>
<dbReference type="Proteomes" id="UP000283523">
    <property type="component" value="Unassembled WGS sequence"/>
</dbReference>
<name>A0A418MFD8_9BACT</name>
<sequence length="148" mass="16577">MNVYHTSSQLRTLISCLLLVGSALPSLYAQTVSTPGSSAASSTTLRAIVRPDRHRSGCFNVFCESRSYTQLTIRDKNQKEVYSAPIPVRNYAARLNVSALPYGEYTVELRNHQDHFAQTFRIEPPVDGRIVLLKSPLPIDSLLAERRK</sequence>
<dbReference type="RefSeq" id="WP_119667357.1">
    <property type="nucleotide sequence ID" value="NZ_QXED01000002.1"/>
</dbReference>
<reference evidence="2 3" key="1">
    <citation type="submission" date="2018-08" db="EMBL/GenBank/DDBJ databases">
        <title>Fibrisoma montanum sp. nov., isolated from Danxia mountain soil.</title>
        <authorList>
            <person name="Huang Y."/>
        </authorList>
    </citation>
    <scope>NUCLEOTIDE SEQUENCE [LARGE SCALE GENOMIC DNA]</scope>
    <source>
        <strain evidence="2 3">HYT19</strain>
    </source>
</reference>
<evidence type="ECO:0000313" key="3">
    <source>
        <dbReference type="Proteomes" id="UP000283523"/>
    </source>
</evidence>
<keyword evidence="1" id="KW-0732">Signal</keyword>
<protein>
    <submittedName>
        <fullName evidence="2">Uncharacterized protein</fullName>
    </submittedName>
</protein>
<dbReference type="AlphaFoldDB" id="A0A418MFD8"/>
<evidence type="ECO:0000256" key="1">
    <source>
        <dbReference type="SAM" id="SignalP"/>
    </source>
</evidence>
<accession>A0A418MFD8</accession>
<feature type="chain" id="PRO_5019031286" evidence="1">
    <location>
        <begin position="30"/>
        <end position="148"/>
    </location>
</feature>
<evidence type="ECO:0000313" key="2">
    <source>
        <dbReference type="EMBL" id="RIV25475.1"/>
    </source>
</evidence>